<evidence type="ECO:0008006" key="3">
    <source>
        <dbReference type="Google" id="ProtNLM"/>
    </source>
</evidence>
<proteinExistence type="predicted"/>
<evidence type="ECO:0000313" key="1">
    <source>
        <dbReference type="EMBL" id="KRM23361.1"/>
    </source>
</evidence>
<organism evidence="1 2">
    <name type="scientific">Latilactobacillus graminis DSM 20719</name>
    <dbReference type="NCBI Taxonomy" id="1423752"/>
    <lineage>
        <taxon>Bacteria</taxon>
        <taxon>Bacillati</taxon>
        <taxon>Bacillota</taxon>
        <taxon>Bacilli</taxon>
        <taxon>Lactobacillales</taxon>
        <taxon>Lactobacillaceae</taxon>
        <taxon>Latilactobacillus</taxon>
    </lineage>
</organism>
<name>A0AA89L4X2_9LACO</name>
<dbReference type="RefSeq" id="WP_057908053.1">
    <property type="nucleotide sequence ID" value="NZ_AYZB01000020.1"/>
</dbReference>
<protein>
    <recommendedName>
        <fullName evidence="3">Antitoxin</fullName>
    </recommendedName>
</protein>
<sequence length="59" mass="6858">MLREKIQALYAKKMLQQIIKEVNVKPLIYEIVDANGAPTAVLLSYEQWQKIQTQITINK</sequence>
<dbReference type="EMBL" id="AYZB01000020">
    <property type="protein sequence ID" value="KRM23361.1"/>
    <property type="molecule type" value="Genomic_DNA"/>
</dbReference>
<reference evidence="1 2" key="1">
    <citation type="journal article" date="2015" name="Genome Announc.">
        <title>Expanding the biotechnology potential of lactobacilli through comparative genomics of 213 strains and associated genera.</title>
        <authorList>
            <person name="Sun Z."/>
            <person name="Harris H.M."/>
            <person name="McCann A."/>
            <person name="Guo C."/>
            <person name="Argimon S."/>
            <person name="Zhang W."/>
            <person name="Yang X."/>
            <person name="Jeffery I.B."/>
            <person name="Cooney J.C."/>
            <person name="Kagawa T.F."/>
            <person name="Liu W."/>
            <person name="Song Y."/>
            <person name="Salvetti E."/>
            <person name="Wrobel A."/>
            <person name="Rasinkangas P."/>
            <person name="Parkhill J."/>
            <person name="Rea M.C."/>
            <person name="O'Sullivan O."/>
            <person name="Ritari J."/>
            <person name="Douillard F.P."/>
            <person name="Paul Ross R."/>
            <person name="Yang R."/>
            <person name="Briner A.E."/>
            <person name="Felis G.E."/>
            <person name="de Vos W.M."/>
            <person name="Barrangou R."/>
            <person name="Klaenhammer T.R."/>
            <person name="Caufield P.W."/>
            <person name="Cui Y."/>
            <person name="Zhang H."/>
            <person name="O'Toole P.W."/>
        </authorList>
    </citation>
    <scope>NUCLEOTIDE SEQUENCE [LARGE SCALE GENOMIC DNA]</scope>
    <source>
        <strain evidence="1 2">DSM 20719</strain>
    </source>
</reference>
<accession>A0AA89L4X2</accession>
<dbReference type="NCBIfam" id="TIGR01552">
    <property type="entry name" value="phd_fam"/>
    <property type="match status" value="1"/>
</dbReference>
<dbReference type="AlphaFoldDB" id="A0AA89L4X2"/>
<comment type="caution">
    <text evidence="1">The sequence shown here is derived from an EMBL/GenBank/DDBJ whole genome shotgun (WGS) entry which is preliminary data.</text>
</comment>
<evidence type="ECO:0000313" key="2">
    <source>
        <dbReference type="Proteomes" id="UP000050823"/>
    </source>
</evidence>
<gene>
    <name evidence="1" type="ORF">FC90_GL000315</name>
</gene>
<dbReference type="Proteomes" id="UP000050823">
    <property type="component" value="Unassembled WGS sequence"/>
</dbReference>